<feature type="region of interest" description="Disordered" evidence="4">
    <location>
        <begin position="1572"/>
        <end position="2532"/>
    </location>
</feature>
<feature type="region of interest" description="Disordered" evidence="4">
    <location>
        <begin position="899"/>
        <end position="1002"/>
    </location>
</feature>
<dbReference type="PANTHER" id="PTHR46698:SF3">
    <property type="entry name" value="TENECTIN ISOFORM 1-RELATED"/>
    <property type="match status" value="1"/>
</dbReference>
<evidence type="ECO:0000259" key="5">
    <source>
        <dbReference type="PROSITE" id="PS50184"/>
    </source>
</evidence>
<feature type="compositionally biased region" description="Acidic residues" evidence="4">
    <location>
        <begin position="568"/>
        <end position="578"/>
    </location>
</feature>
<evidence type="ECO:0000256" key="2">
    <source>
        <dbReference type="ARBA" id="ARBA00022525"/>
    </source>
</evidence>
<dbReference type="PROSITE" id="PS01208">
    <property type="entry name" value="VWFC_1"/>
    <property type="match status" value="1"/>
</dbReference>
<feature type="compositionally biased region" description="Low complexity" evidence="4">
    <location>
        <begin position="1364"/>
        <end position="1379"/>
    </location>
</feature>
<dbReference type="VEuPathDB" id="VectorBase:AEPI007632"/>
<comment type="subcellular location">
    <subcellularLocation>
        <location evidence="1">Secreted</location>
    </subcellularLocation>
</comment>
<dbReference type="EnsemblMetazoa" id="AEPI007632-RA">
    <property type="protein sequence ID" value="AEPI007632-PA"/>
    <property type="gene ID" value="AEPI007632"/>
</dbReference>
<feature type="compositionally biased region" description="Acidic residues" evidence="4">
    <location>
        <begin position="1088"/>
        <end position="1098"/>
    </location>
</feature>
<feature type="compositionally biased region" description="Basic and acidic residues" evidence="4">
    <location>
        <begin position="540"/>
        <end position="567"/>
    </location>
</feature>
<name>A0A182PL15_9DIPT</name>
<dbReference type="SUPFAM" id="SSF57603">
    <property type="entry name" value="FnI-like domain"/>
    <property type="match status" value="6"/>
</dbReference>
<feature type="region of interest" description="Disordered" evidence="4">
    <location>
        <begin position="291"/>
        <end position="832"/>
    </location>
</feature>
<dbReference type="InterPro" id="IPR001007">
    <property type="entry name" value="VWF_dom"/>
</dbReference>
<feature type="region of interest" description="Disordered" evidence="4">
    <location>
        <begin position="1152"/>
        <end position="1544"/>
    </location>
</feature>
<reference evidence="7" key="1">
    <citation type="submission" date="2013-03" db="EMBL/GenBank/DDBJ databases">
        <title>The Genome Sequence of Anopheles epiroticus epiroticus2.</title>
        <authorList>
            <consortium name="The Broad Institute Genomics Platform"/>
            <person name="Neafsey D.E."/>
            <person name="Howell P."/>
            <person name="Walker B."/>
            <person name="Young S.K."/>
            <person name="Zeng Q."/>
            <person name="Gargeya S."/>
            <person name="Fitzgerald M."/>
            <person name="Haas B."/>
            <person name="Abouelleil A."/>
            <person name="Allen A.W."/>
            <person name="Alvarado L."/>
            <person name="Arachchi H.M."/>
            <person name="Berlin A.M."/>
            <person name="Chapman S.B."/>
            <person name="Gainer-Dewar J."/>
            <person name="Goldberg J."/>
            <person name="Griggs A."/>
            <person name="Gujja S."/>
            <person name="Hansen M."/>
            <person name="Howarth C."/>
            <person name="Imamovic A."/>
            <person name="Ireland A."/>
            <person name="Larimer J."/>
            <person name="McCowan C."/>
            <person name="Murphy C."/>
            <person name="Pearson M."/>
            <person name="Poon T.W."/>
            <person name="Priest M."/>
            <person name="Roberts A."/>
            <person name="Saif S."/>
            <person name="Shea T."/>
            <person name="Sisk P."/>
            <person name="Sykes S."/>
            <person name="Wortman J."/>
            <person name="Nusbaum C."/>
            <person name="Birren B."/>
        </authorList>
    </citation>
    <scope>NUCLEOTIDE SEQUENCE [LARGE SCALE GENOMIC DNA]</scope>
    <source>
        <strain evidence="7">Epiroticus2</strain>
    </source>
</reference>
<feature type="compositionally biased region" description="Basic and acidic residues" evidence="4">
    <location>
        <begin position="989"/>
        <end position="1002"/>
    </location>
</feature>
<feature type="compositionally biased region" description="Basic and acidic residues" evidence="4">
    <location>
        <begin position="410"/>
        <end position="421"/>
    </location>
</feature>
<feature type="compositionally biased region" description="Polar residues" evidence="4">
    <location>
        <begin position="1458"/>
        <end position="1467"/>
    </location>
</feature>
<feature type="compositionally biased region" description="Basic and acidic residues" evidence="4">
    <location>
        <begin position="1249"/>
        <end position="1268"/>
    </location>
</feature>
<feature type="compositionally biased region" description="Low complexity" evidence="4">
    <location>
        <begin position="2382"/>
        <end position="2395"/>
    </location>
</feature>
<feature type="compositionally biased region" description="Acidic residues" evidence="4">
    <location>
        <begin position="2237"/>
        <end position="2253"/>
    </location>
</feature>
<dbReference type="STRING" id="199890.A0A182PL15"/>
<keyword evidence="7" id="KW-1185">Reference proteome</keyword>
<feature type="compositionally biased region" description="Polar residues" evidence="4">
    <location>
        <begin position="1995"/>
        <end position="2019"/>
    </location>
</feature>
<feature type="compositionally biased region" description="Basic and acidic residues" evidence="4">
    <location>
        <begin position="677"/>
        <end position="686"/>
    </location>
</feature>
<feature type="compositionally biased region" description="Polar residues" evidence="4">
    <location>
        <begin position="327"/>
        <end position="340"/>
    </location>
</feature>
<feature type="compositionally biased region" description="Polar residues" evidence="4">
    <location>
        <begin position="2401"/>
        <end position="2418"/>
    </location>
</feature>
<feature type="compositionally biased region" description="Low complexity" evidence="4">
    <location>
        <begin position="940"/>
        <end position="954"/>
    </location>
</feature>
<feature type="domain" description="VWFC" evidence="5">
    <location>
        <begin position="212"/>
        <end position="279"/>
    </location>
</feature>
<feature type="compositionally biased region" description="Polar residues" evidence="4">
    <location>
        <begin position="2345"/>
        <end position="2365"/>
    </location>
</feature>
<feature type="compositionally biased region" description="Polar residues" evidence="4">
    <location>
        <begin position="1627"/>
        <end position="1638"/>
    </location>
</feature>
<feature type="compositionally biased region" description="Acidic residues" evidence="4">
    <location>
        <begin position="918"/>
        <end position="939"/>
    </location>
</feature>
<keyword evidence="2" id="KW-0964">Secreted</keyword>
<feature type="compositionally biased region" description="Polar residues" evidence="4">
    <location>
        <begin position="1832"/>
        <end position="1859"/>
    </location>
</feature>
<feature type="compositionally biased region" description="Polar residues" evidence="4">
    <location>
        <begin position="2208"/>
        <end position="2231"/>
    </location>
</feature>
<dbReference type="PANTHER" id="PTHR46698">
    <property type="entry name" value="CROSSVEINLESS 2"/>
    <property type="match status" value="1"/>
</dbReference>
<sequence length="2696" mass="294766">MYESDQTELESYGESTGCYYNYNHYGEGDRIMTNEPCLNCTCHDRMLMCYLRVCPFTKAIGQDCTIEKREDQCCPVITCPEVEVQLVNHQTTASPSNALGATSSNEVGALDHYGCSINDRFYPEGAQVPSNPQKPCELCYCIRNMTTCVMQECTLHIDGCQPIYNKGVCCPVKYDCDHDKDATLMLEDESTTTVRPTPGFILTTTVSPSVSTDCVHNGESYADGALIMTDKPCEHCYCMRGDIVCAVQECGTPLENEGKNCTALPPAVGQCCPDKYICDGSAAAMITTTVPSVSPSADDEEQEQEQQTFEKDQSVSEKDSESLELPLTTTQGNTESTTLPQEVHDIVPVEKDDTSKEEDQQEQEHVAPQFEDTHTDDSREEDDIQTSDTDDDGQHLTTAHPSLSGDSEIENDHIPGHIGSHEDEEDKPEEATTVVTVDAPLTTTRPAVQSILAEHDETSTVSQVDAEVQDATGTTLKPSKDTPESEAEEGQIEEENGQATTTPEAASDDVALPTAGTTISNDENIEQAITTALPSELANADEKENEIYDHHDKPNAVETVQPEHDESLDTEDSDEQKEQDEQIDQKEQQVTTTPAVPVDNDVTSEQELQTYLPSGQPAVPEQDKPEVSTDKKEPAQKADDETPLHVEQDFVELPPAVVVTELPPIPTTSDEPSTTDHTPEPPKDEILPNMPLEADSYVLSDSMTTEHAPTFGDRKEDNVQEPEPSQSQGSADMDEPVEMNTIIPLDTEEQKVEQAEEEKDELAPEEALDQDSHVAHDSHDDDEDAQNAEEPEVVTTLHDDAQPEEDADHVKDKDEQLTVSESPDKLFPESIPGEGDCLIEGVTYENGASVPPSGKCQVACHCSNSIVHCEMVRCEASPSIECTPKNTLPGECCPTYSCPKETSSTMSSTSVESTEVSTESDADSEVSEEISADVSESDSDASNSESSETSTKATITDSQSLSTDEENDDESVKPSETESDSAGFDVDDEVFKPLRPKDPFLDDTHINFFAGNRPTTANYDDEIILTTPTATRGPVPVSAQDGNNVQDPIELGQSEQDAASGTTQSSISETTPKEETTTATVVEHGSEAEENEVIEQDEQVQRTTAKPEEAGITLSSVVKTEEDAKIDEQFINVQGTTSAVQIDEQENRVTTVAADEEEEEEEEKEQVQATTAKIINVDQEQEANKLDNIVPTSSPVAETQAVPLEQDEKQVLPASTTLEPTEEDTAEIAPDQPQTYEEDAEPSPTTIRTDVKPLSNEKDNEVPEREATTPRATETSTERDEQVTEQDETVPEHDTKRKTTETSVVHTISAEQDEEYEKPATTTQTSATVGPDFDDHNEDKETVQLSDDEVHESSAVTTTKPLIQEEPTTVNEQETTVTQKSNVAQDEEQSVTTGMEFDVSTSVAPQVNLDQDNESNRKTTVTQQTTTLSPNAEYDDKIIFPVDEDENSKPVVKPTLDGESSTQNTVKPTYEDVKPTQDTVKPQSIDEKETDDDNLISPVSEAEQDGGFHFPQEDDDEADEPIFKPTIDEHPLPAEIPQNTVPLEPVDQIKEQEDTEEDTVVDNEQVAITSSTVAPQLEEQEREKVTPVLAENDQKYNDIEADIKPIAVPEQKPEQVPMYDEIEETEQQTVEPNQNVPKPTTIALELESEPQHTTEVAEQPEILSVAHDKPESDDEQDQPITQSSPIDTIPVSAQDIPQENNKIDSTISEVHLEDKLPTTSHVSLDDVKEEEYDGLVTTTASGDDEQEHKQQTTPLTSTSDAEEQEEHLQIHDDKYNDEDKNEDETVATTPKASGQPASQDEIQTVEQVTESEVQSVAEYDEHATTPVALSADTEQTTSLNANDGQTLSPELDETVTTSLPVLDTDKEVDEKPDFSAVDDNSDASTVGEDNQFEYADQQTDKPPKVPVAHAADDASEEVTESAPDANISDDTEVVMKDSQEIEQLENDGDDQHEHTTLSSQVSQNEKHKPQPEPAVMSEPQNEPMEDDVDFEQEQQKVTTEASQTISEQDQQTTMSSQLDSDSHDEKIDAAFNEENVDPEKERVTTAKTPAVESDEKHEETPEADLIESSDDVDDEVTHSTTIATPEQTEIEDTTHNVKPIEKESDEISSTMQPPNAVYDDAIALETDSQHKDIPSNTHSPVTTAAPVNDDDSQENEKDGQGTTARPSQIDEEDNQTSTTPISASVEPEIDLTSEGDVNSDTTNKDQTTEVSIPVSVSQNQDKTSPSAQTTELPEAFDTVESDANLEEEHDEVEQPQTDDLNADDESSEEEEPSTATTTPSAPEKASTETDESSIQDKVVTTDNYSSKDEVYTTVAPVSAAQETEKQTTEQQESDTEKTVPPIPHINTTTTSQPSQDEIQTTSTPVVSYDEDKKHSEIPDSSPAPATTIRPAPAETEGPAQDESQPTTAQDDFSQTTVAPASAQDDKLHEKVDEEPALSVVHEKPQPVSDASGEQQEAVKPVFPEDDHDDQQKVQEPEVAGVSEESSSLAKPTPQPETVGPSYGAPGQHYDTGYGHMPPHYPPSSYEDDYGEEEDPAAFGPGTCRYGGKLYVSAQQIPRDDPCDFCFCFRSDIICLQQSCPPPISGCNEEPIAGFCCPRYECPVSMATVLNVTTSTTTTTTTLPPHFLSHAYKGHVQKRGCQIQGKPYNVGETVASASGPCMRCTCGGDGQMQCEPKACSPEPMLQQMIAVAAARRR</sequence>
<feature type="compositionally biased region" description="Low complexity" evidence="4">
    <location>
        <begin position="2273"/>
        <end position="2284"/>
    </location>
</feature>
<accession>A0A182PL15</accession>
<dbReference type="PROSITE" id="PS50184">
    <property type="entry name" value="VWFC_2"/>
    <property type="match status" value="2"/>
</dbReference>
<feature type="compositionally biased region" description="Basic and acidic residues" evidence="4">
    <location>
        <begin position="808"/>
        <end position="827"/>
    </location>
</feature>
<feature type="compositionally biased region" description="Low complexity" evidence="4">
    <location>
        <begin position="901"/>
        <end position="917"/>
    </location>
</feature>
<feature type="compositionally biased region" description="Basic and acidic residues" evidence="4">
    <location>
        <begin position="1290"/>
        <end position="1300"/>
    </location>
</feature>
<feature type="compositionally biased region" description="Polar residues" evidence="4">
    <location>
        <begin position="515"/>
        <end position="533"/>
    </location>
</feature>
<evidence type="ECO:0000256" key="3">
    <source>
        <dbReference type="ARBA" id="ARBA00022729"/>
    </source>
</evidence>
<dbReference type="SMART" id="SM00214">
    <property type="entry name" value="VWC"/>
    <property type="match status" value="5"/>
</dbReference>
<feature type="compositionally biased region" description="Basic and acidic residues" evidence="4">
    <location>
        <begin position="342"/>
        <end position="377"/>
    </location>
</feature>
<feature type="compositionally biased region" description="Acidic residues" evidence="4">
    <location>
        <begin position="378"/>
        <end position="391"/>
    </location>
</feature>
<evidence type="ECO:0000256" key="4">
    <source>
        <dbReference type="SAM" id="MobiDB-lite"/>
    </source>
</evidence>
<keyword evidence="3" id="KW-0732">Signal</keyword>
<feature type="region of interest" description="Disordered" evidence="4">
    <location>
        <begin position="1029"/>
        <end position="1108"/>
    </location>
</feature>
<feature type="compositionally biased region" description="Polar residues" evidence="4">
    <location>
        <begin position="395"/>
        <end position="405"/>
    </location>
</feature>
<dbReference type="Proteomes" id="UP000075885">
    <property type="component" value="Unassembled WGS sequence"/>
</dbReference>
<feature type="compositionally biased region" description="Basic and acidic residues" evidence="4">
    <location>
        <begin position="1592"/>
        <end position="1603"/>
    </location>
</feature>
<feature type="compositionally biased region" description="Basic and acidic residues" evidence="4">
    <location>
        <begin position="1333"/>
        <end position="1342"/>
    </location>
</feature>
<feature type="compositionally biased region" description="Acidic residues" evidence="4">
    <location>
        <begin position="2260"/>
        <end position="2272"/>
    </location>
</feature>
<feature type="compositionally biased region" description="Basic and acidic residues" evidence="4">
    <location>
        <begin position="2423"/>
        <end position="2433"/>
    </location>
</feature>
<feature type="compositionally biased region" description="Acidic residues" evidence="4">
    <location>
        <begin position="1983"/>
        <end position="1992"/>
    </location>
</feature>
<feature type="compositionally biased region" description="Polar residues" evidence="4">
    <location>
        <begin position="1301"/>
        <end position="1310"/>
    </location>
</feature>
<feature type="compositionally biased region" description="Basic and acidic residues" evidence="4">
    <location>
        <begin position="308"/>
        <end position="321"/>
    </location>
</feature>
<reference evidence="6" key="2">
    <citation type="submission" date="2020-05" db="UniProtKB">
        <authorList>
            <consortium name="EnsemblMetazoa"/>
        </authorList>
    </citation>
    <scope>IDENTIFICATION</scope>
    <source>
        <strain evidence="6">Epiroticus2</strain>
    </source>
</reference>
<evidence type="ECO:0000313" key="7">
    <source>
        <dbReference type="Proteomes" id="UP000075885"/>
    </source>
</evidence>
<feature type="domain" description="VWFC" evidence="5">
    <location>
        <begin position="835"/>
        <end position="899"/>
    </location>
</feature>
<feature type="compositionally biased region" description="Polar residues" evidence="4">
    <location>
        <begin position="2078"/>
        <end position="2087"/>
    </location>
</feature>
<feature type="compositionally biased region" description="Polar residues" evidence="4">
    <location>
        <begin position="1053"/>
        <end position="1068"/>
    </location>
</feature>
<dbReference type="InterPro" id="IPR052424">
    <property type="entry name" value="Kielin_Chordin-BMP_Reg"/>
</dbReference>
<feature type="compositionally biased region" description="Polar residues" evidence="4">
    <location>
        <begin position="601"/>
        <end position="613"/>
    </location>
</feature>
<organism evidence="6 7">
    <name type="scientific">Anopheles epiroticus</name>
    <dbReference type="NCBI Taxonomy" id="199890"/>
    <lineage>
        <taxon>Eukaryota</taxon>
        <taxon>Metazoa</taxon>
        <taxon>Ecdysozoa</taxon>
        <taxon>Arthropoda</taxon>
        <taxon>Hexapoda</taxon>
        <taxon>Insecta</taxon>
        <taxon>Pterygota</taxon>
        <taxon>Neoptera</taxon>
        <taxon>Endopterygota</taxon>
        <taxon>Diptera</taxon>
        <taxon>Nematocera</taxon>
        <taxon>Culicoidea</taxon>
        <taxon>Culicidae</taxon>
        <taxon>Anophelinae</taxon>
        <taxon>Anopheles</taxon>
    </lineage>
</organism>
<feature type="compositionally biased region" description="Basic and acidic residues" evidence="4">
    <location>
        <begin position="2092"/>
        <end position="2102"/>
    </location>
</feature>
<evidence type="ECO:0000256" key="1">
    <source>
        <dbReference type="ARBA" id="ARBA00004613"/>
    </source>
</evidence>
<feature type="compositionally biased region" description="Basic and acidic residues" evidence="4">
    <location>
        <begin position="770"/>
        <end position="779"/>
    </location>
</feature>
<proteinExistence type="predicted"/>
<dbReference type="Gene3D" id="2.10.70.10">
    <property type="entry name" value="Complement Module, domain 1"/>
    <property type="match status" value="1"/>
</dbReference>
<feature type="compositionally biased region" description="Acidic residues" evidence="4">
    <location>
        <begin position="1154"/>
        <end position="1164"/>
    </location>
</feature>
<protein>
    <recommendedName>
        <fullName evidence="5">VWFC domain-containing protein</fullName>
    </recommendedName>
</protein>
<feature type="compositionally biased region" description="Acidic residues" evidence="4">
    <location>
        <begin position="484"/>
        <end position="496"/>
    </location>
</feature>
<feature type="compositionally biased region" description="Acidic residues" evidence="4">
    <location>
        <begin position="755"/>
        <end position="769"/>
    </location>
</feature>
<dbReference type="GO" id="GO:0005576">
    <property type="term" value="C:extracellular region"/>
    <property type="evidence" value="ECO:0007669"/>
    <property type="project" value="UniProtKB-SubCell"/>
</dbReference>
<feature type="compositionally biased region" description="Basic and acidic residues" evidence="4">
    <location>
        <begin position="1863"/>
        <end position="1873"/>
    </location>
</feature>
<feature type="compositionally biased region" description="Acidic residues" evidence="4">
    <location>
        <begin position="780"/>
        <end position="792"/>
    </location>
</feature>
<feature type="compositionally biased region" description="Polar residues" evidence="4">
    <location>
        <begin position="1399"/>
        <end position="1410"/>
    </location>
</feature>
<feature type="compositionally biased region" description="Polar residues" evidence="4">
    <location>
        <begin position="667"/>
        <end position="676"/>
    </location>
</feature>
<feature type="compositionally biased region" description="Acidic residues" evidence="4">
    <location>
        <begin position="2061"/>
        <end position="2074"/>
    </location>
</feature>
<feature type="compositionally biased region" description="Basic and acidic residues" evidence="4">
    <location>
        <begin position="1766"/>
        <end position="1778"/>
    </location>
</feature>
<evidence type="ECO:0000313" key="6">
    <source>
        <dbReference type="EnsemblMetazoa" id="AEPI007632-PA"/>
    </source>
</evidence>
<feature type="compositionally biased region" description="Low complexity" evidence="4">
    <location>
        <begin position="1804"/>
        <end position="1816"/>
    </location>
</feature>
<feature type="compositionally biased region" description="Polar residues" evidence="4">
    <location>
        <begin position="1786"/>
        <end position="1802"/>
    </location>
</feature>
<feature type="compositionally biased region" description="Basic and acidic residues" evidence="4">
    <location>
        <begin position="621"/>
        <end position="648"/>
    </location>
</feature>
<feature type="compositionally biased region" description="Polar residues" evidence="4">
    <location>
        <begin position="1695"/>
        <end position="1708"/>
    </location>
</feature>